<dbReference type="Proteomes" id="UP000663870">
    <property type="component" value="Unassembled WGS sequence"/>
</dbReference>
<dbReference type="Proteomes" id="UP000663854">
    <property type="component" value="Unassembled WGS sequence"/>
</dbReference>
<keyword evidence="5" id="KW-1185">Reference proteome</keyword>
<organism evidence="2 4">
    <name type="scientific">Rotaria sordida</name>
    <dbReference type="NCBI Taxonomy" id="392033"/>
    <lineage>
        <taxon>Eukaryota</taxon>
        <taxon>Metazoa</taxon>
        <taxon>Spiralia</taxon>
        <taxon>Gnathifera</taxon>
        <taxon>Rotifera</taxon>
        <taxon>Eurotatoria</taxon>
        <taxon>Bdelloidea</taxon>
        <taxon>Philodinida</taxon>
        <taxon>Philodinidae</taxon>
        <taxon>Rotaria</taxon>
    </lineage>
</organism>
<evidence type="ECO:0000256" key="1">
    <source>
        <dbReference type="SAM" id="Coils"/>
    </source>
</evidence>
<protein>
    <submittedName>
        <fullName evidence="2">Uncharacterized protein</fullName>
    </submittedName>
</protein>
<evidence type="ECO:0000313" key="5">
    <source>
        <dbReference type="Proteomes" id="UP000663870"/>
    </source>
</evidence>
<sequence>MSELCSIEMCKSSSCTQCHCCNKKFCQTHFIEHDNLQLTSLADEINLLNDRLMAFNVEKLIDDSRQKLETWRAHCHKTIDDIFEEKCQEINQRANEKIERQRDEVSKMQSTVAKLIQKQETTMKDIDLLKATIQTIEKKINNIEQTCFEVINRPLVIDDNLIRIEELYIPHLDLSTLPPPYKTINHTDGSSMVMGINDRFFLVHQEANLCLMDREFIVVKTSRWNHDWIWDICWSSTLARFFVITQKDVFIVDENTLSIEPIQINRNQIWLSCTCSDISLYLSTSNVGSPI</sequence>
<evidence type="ECO:0000313" key="3">
    <source>
        <dbReference type="EMBL" id="CAF1626152.1"/>
    </source>
</evidence>
<dbReference type="EMBL" id="CAJNOH010005700">
    <property type="protein sequence ID" value="CAF1406418.1"/>
    <property type="molecule type" value="Genomic_DNA"/>
</dbReference>
<feature type="coiled-coil region" evidence="1">
    <location>
        <begin position="84"/>
        <end position="146"/>
    </location>
</feature>
<comment type="caution">
    <text evidence="2">The sequence shown here is derived from an EMBL/GenBank/DDBJ whole genome shotgun (WGS) entry which is preliminary data.</text>
</comment>
<keyword evidence="1" id="KW-0175">Coiled coil</keyword>
<dbReference type="Gene3D" id="1.20.58.60">
    <property type="match status" value="1"/>
</dbReference>
<accession>A0A815LIA9</accession>
<evidence type="ECO:0000313" key="4">
    <source>
        <dbReference type="Proteomes" id="UP000663854"/>
    </source>
</evidence>
<dbReference type="AlphaFoldDB" id="A0A815LIA9"/>
<dbReference type="EMBL" id="CAJNOL010007213">
    <property type="protein sequence ID" value="CAF1626152.1"/>
    <property type="molecule type" value="Genomic_DNA"/>
</dbReference>
<name>A0A815LIA9_9BILA</name>
<reference evidence="2" key="1">
    <citation type="submission" date="2021-02" db="EMBL/GenBank/DDBJ databases">
        <authorList>
            <person name="Nowell W R."/>
        </authorList>
    </citation>
    <scope>NUCLEOTIDE SEQUENCE</scope>
</reference>
<gene>
    <name evidence="3" type="ORF">JXQ802_LOCUS51203</name>
    <name evidence="2" type="ORF">PYM288_LOCUS34988</name>
</gene>
<proteinExistence type="predicted"/>
<evidence type="ECO:0000313" key="2">
    <source>
        <dbReference type="EMBL" id="CAF1406418.1"/>
    </source>
</evidence>